<dbReference type="AlphaFoldDB" id="A0A4C1X539"/>
<dbReference type="Proteomes" id="UP000299102">
    <property type="component" value="Unassembled WGS sequence"/>
</dbReference>
<dbReference type="EMBL" id="BGZK01000731">
    <property type="protein sequence ID" value="GBP58270.1"/>
    <property type="molecule type" value="Genomic_DNA"/>
</dbReference>
<name>A0A4C1X539_EUMVA</name>
<protein>
    <submittedName>
        <fullName evidence="2">Uncharacterized protein</fullName>
    </submittedName>
</protein>
<gene>
    <name evidence="2" type="ORF">EVAR_38334_1</name>
</gene>
<reference evidence="2 3" key="1">
    <citation type="journal article" date="2019" name="Commun. Biol.">
        <title>The bagworm genome reveals a unique fibroin gene that provides high tensile strength.</title>
        <authorList>
            <person name="Kono N."/>
            <person name="Nakamura H."/>
            <person name="Ohtoshi R."/>
            <person name="Tomita M."/>
            <person name="Numata K."/>
            <person name="Arakawa K."/>
        </authorList>
    </citation>
    <scope>NUCLEOTIDE SEQUENCE [LARGE SCALE GENOMIC DNA]</scope>
</reference>
<keyword evidence="3" id="KW-1185">Reference proteome</keyword>
<evidence type="ECO:0000313" key="3">
    <source>
        <dbReference type="Proteomes" id="UP000299102"/>
    </source>
</evidence>
<organism evidence="2 3">
    <name type="scientific">Eumeta variegata</name>
    <name type="common">Bagworm moth</name>
    <name type="synonym">Eumeta japonica</name>
    <dbReference type="NCBI Taxonomy" id="151549"/>
    <lineage>
        <taxon>Eukaryota</taxon>
        <taxon>Metazoa</taxon>
        <taxon>Ecdysozoa</taxon>
        <taxon>Arthropoda</taxon>
        <taxon>Hexapoda</taxon>
        <taxon>Insecta</taxon>
        <taxon>Pterygota</taxon>
        <taxon>Neoptera</taxon>
        <taxon>Endopterygota</taxon>
        <taxon>Lepidoptera</taxon>
        <taxon>Glossata</taxon>
        <taxon>Ditrysia</taxon>
        <taxon>Tineoidea</taxon>
        <taxon>Psychidae</taxon>
        <taxon>Oiketicinae</taxon>
        <taxon>Eumeta</taxon>
    </lineage>
</organism>
<evidence type="ECO:0000256" key="1">
    <source>
        <dbReference type="SAM" id="MobiDB-lite"/>
    </source>
</evidence>
<feature type="region of interest" description="Disordered" evidence="1">
    <location>
        <begin position="291"/>
        <end position="310"/>
    </location>
</feature>
<accession>A0A4C1X539</accession>
<feature type="compositionally biased region" description="Basic and acidic residues" evidence="1">
    <location>
        <begin position="293"/>
        <end position="310"/>
    </location>
</feature>
<comment type="caution">
    <text evidence="2">The sequence shown here is derived from an EMBL/GenBank/DDBJ whole genome shotgun (WGS) entry which is preliminary data.</text>
</comment>
<sequence>MPSHSPCVWEDDPALGRIWYTSLQYGKASMVGVPNGNECCSEQTGSDSRDGQICRLVRSTRRDLDESAKLLAATLFLKTGPLLTMHRTKKPEDKPTAMVNHPQLRGSALWHNALVNDALIPHGYSLDIFDKHLSRFLRAKIVSERKVSRGITSSRGGGLSGVFPLTNTPVVKEKTVGRKRRVNTPAEINVGFGAGVNWARCFGRDRRPAGAGGWGGGEGRKDCITHADSIPNGLRMNHWRYTIVVFVVKQKVFNLSGTRSSSTDFYISSYSWHARDSGISYWWNIVTRPPSKLQKESGSKSRERPELGTEAKLRLNLRTRLGSEKVMKSELKSRARPASE</sequence>
<proteinExistence type="predicted"/>
<evidence type="ECO:0000313" key="2">
    <source>
        <dbReference type="EMBL" id="GBP58270.1"/>
    </source>
</evidence>